<proteinExistence type="predicted"/>
<name>A0ABV7QEJ5_9PSEU</name>
<dbReference type="RefSeq" id="WP_377867856.1">
    <property type="nucleotide sequence ID" value="NZ_JBHMAY010000002.1"/>
</dbReference>
<comment type="caution">
    <text evidence="1">The sequence shown here is derived from an EMBL/GenBank/DDBJ whole genome shotgun (WGS) entry which is preliminary data.</text>
</comment>
<dbReference type="Proteomes" id="UP001595764">
    <property type="component" value="Unassembled WGS sequence"/>
</dbReference>
<keyword evidence="2" id="KW-1185">Reference proteome</keyword>
<evidence type="ECO:0000313" key="1">
    <source>
        <dbReference type="EMBL" id="MFC3510272.1"/>
    </source>
</evidence>
<dbReference type="EMBL" id="JBHRWI010000013">
    <property type="protein sequence ID" value="MFC3510272.1"/>
    <property type="molecule type" value="Genomic_DNA"/>
</dbReference>
<sequence length="159" mass="17049">MLDDVGVRVSDVESASVTIGRKGGDRLVITVLGRMHVEAADFWDGNWLFSPVDIVVGGFTAQVPAGLRADELLSFREQLSKAYAEFGGVARLKSMERWLGLTVTVEKSGRVEIEGEAIDGHGSGNQLCFEIDGLDQSDLPAIVGELSSIEAQFPVLGMP</sequence>
<organism evidence="1 2">
    <name type="scientific">Amycolatopsis halotolerans</name>
    <dbReference type="NCBI Taxonomy" id="330083"/>
    <lineage>
        <taxon>Bacteria</taxon>
        <taxon>Bacillati</taxon>
        <taxon>Actinomycetota</taxon>
        <taxon>Actinomycetes</taxon>
        <taxon>Pseudonocardiales</taxon>
        <taxon>Pseudonocardiaceae</taxon>
        <taxon>Amycolatopsis</taxon>
    </lineage>
</organism>
<protein>
    <submittedName>
        <fullName evidence="1">Uncharacterized protein</fullName>
    </submittedName>
</protein>
<accession>A0ABV7QEJ5</accession>
<reference evidence="2" key="1">
    <citation type="journal article" date="2019" name="Int. J. Syst. Evol. Microbiol.">
        <title>The Global Catalogue of Microorganisms (GCM) 10K type strain sequencing project: providing services to taxonomists for standard genome sequencing and annotation.</title>
        <authorList>
            <consortium name="The Broad Institute Genomics Platform"/>
            <consortium name="The Broad Institute Genome Sequencing Center for Infectious Disease"/>
            <person name="Wu L."/>
            <person name="Ma J."/>
        </authorList>
    </citation>
    <scope>NUCLEOTIDE SEQUENCE [LARGE SCALE GENOMIC DNA]</scope>
    <source>
        <strain evidence="2">CGMCC 4.7682</strain>
    </source>
</reference>
<dbReference type="InterPro" id="IPR056510">
    <property type="entry name" value="WapI"/>
</dbReference>
<gene>
    <name evidence="1" type="ORF">ACFORO_08875</name>
</gene>
<dbReference type="Pfam" id="PF24716">
    <property type="entry name" value="WapI"/>
    <property type="match status" value="1"/>
</dbReference>
<evidence type="ECO:0000313" key="2">
    <source>
        <dbReference type="Proteomes" id="UP001595764"/>
    </source>
</evidence>